<proteinExistence type="inferred from homology"/>
<evidence type="ECO:0000256" key="4">
    <source>
        <dbReference type="ARBA" id="ARBA00022993"/>
    </source>
</evidence>
<dbReference type="GO" id="GO:0015937">
    <property type="term" value="P:coenzyme A biosynthetic process"/>
    <property type="evidence" value="ECO:0007669"/>
    <property type="project" value="UniProtKB-UniRule"/>
</dbReference>
<dbReference type="NCBIfam" id="TIGR00152">
    <property type="entry name" value="dephospho-CoA kinase"/>
    <property type="match status" value="1"/>
</dbReference>
<evidence type="ECO:0000256" key="2">
    <source>
        <dbReference type="ARBA" id="ARBA00022741"/>
    </source>
</evidence>
<dbReference type="SUPFAM" id="SSF52540">
    <property type="entry name" value="P-loop containing nucleoside triphosphate hydrolases"/>
    <property type="match status" value="1"/>
</dbReference>
<dbReference type="OrthoDB" id="9812943at2"/>
<protein>
    <recommendedName>
        <fullName evidence="5 6">Dephospho-CoA kinase</fullName>
        <ecNumber evidence="5 6">2.7.1.24</ecNumber>
    </recommendedName>
    <alternativeName>
        <fullName evidence="5">Dephosphocoenzyme A kinase</fullName>
    </alternativeName>
</protein>
<dbReference type="EMBL" id="FNHF01000008">
    <property type="protein sequence ID" value="SDN05895.1"/>
    <property type="molecule type" value="Genomic_DNA"/>
</dbReference>
<dbReference type="Gene3D" id="3.40.50.300">
    <property type="entry name" value="P-loop containing nucleotide triphosphate hydrolases"/>
    <property type="match status" value="1"/>
</dbReference>
<dbReference type="STRING" id="482461.SAMN05216244_4108"/>
<dbReference type="GO" id="GO:0005737">
    <property type="term" value="C:cytoplasm"/>
    <property type="evidence" value="ECO:0007669"/>
    <property type="project" value="UniProtKB-SubCell"/>
</dbReference>
<gene>
    <name evidence="5" type="primary">coaE</name>
    <name evidence="7" type="ORF">SAMN05216244_4108</name>
</gene>
<sequence length="200" mass="22702">MALVIGLTGGIASGKSTIAGIFAEWDIPVVDADIISRQVVERGETAYEQIVDVFGEEVLLSDGNLDRGKLGRIIFKDKEKREQLNSIVHPAVRKKMLEQRDTYADKGEEAVVMDIPLLYESDLTHFVDKVLVVYVDEQTQKQRLMNRNGFSEEEAIDRIHSQLPLDKKAKMADEIIDNNGSMECSREQLLTILKKWKIHF</sequence>
<dbReference type="FunFam" id="3.40.50.300:FF:000485">
    <property type="entry name" value="Dephospho-CoA kinase CAB5"/>
    <property type="match status" value="1"/>
</dbReference>
<dbReference type="InterPro" id="IPR027417">
    <property type="entry name" value="P-loop_NTPase"/>
</dbReference>
<comment type="subcellular location">
    <subcellularLocation>
        <location evidence="5">Cytoplasm</location>
    </subcellularLocation>
</comment>
<evidence type="ECO:0000256" key="3">
    <source>
        <dbReference type="ARBA" id="ARBA00022840"/>
    </source>
</evidence>
<dbReference type="PANTHER" id="PTHR10695:SF46">
    <property type="entry name" value="BIFUNCTIONAL COENZYME A SYNTHASE-RELATED"/>
    <property type="match status" value="1"/>
</dbReference>
<dbReference type="RefSeq" id="WP_074601073.1">
    <property type="nucleotide sequence ID" value="NZ_FNHF01000008.1"/>
</dbReference>
<keyword evidence="5" id="KW-0808">Transferase</keyword>
<organism evidence="7 8">
    <name type="scientific">Sediminibacillus halophilus</name>
    <dbReference type="NCBI Taxonomy" id="482461"/>
    <lineage>
        <taxon>Bacteria</taxon>
        <taxon>Bacillati</taxon>
        <taxon>Bacillota</taxon>
        <taxon>Bacilli</taxon>
        <taxon>Bacillales</taxon>
        <taxon>Bacillaceae</taxon>
        <taxon>Sediminibacillus</taxon>
    </lineage>
</organism>
<dbReference type="GO" id="GO:0004140">
    <property type="term" value="F:dephospho-CoA kinase activity"/>
    <property type="evidence" value="ECO:0007669"/>
    <property type="project" value="UniProtKB-UniRule"/>
</dbReference>
<dbReference type="UniPathway" id="UPA00241">
    <property type="reaction ID" value="UER00356"/>
</dbReference>
<name>A0A1G9YBI4_9BACI</name>
<dbReference type="HAMAP" id="MF_00376">
    <property type="entry name" value="Dephospho_CoA_kinase"/>
    <property type="match status" value="1"/>
</dbReference>
<dbReference type="Pfam" id="PF01121">
    <property type="entry name" value="CoaE"/>
    <property type="match status" value="1"/>
</dbReference>
<evidence type="ECO:0000313" key="7">
    <source>
        <dbReference type="EMBL" id="SDN05895.1"/>
    </source>
</evidence>
<keyword evidence="2 5" id="KW-0547">Nucleotide-binding</keyword>
<dbReference type="Proteomes" id="UP000182347">
    <property type="component" value="Unassembled WGS sequence"/>
</dbReference>
<dbReference type="CDD" id="cd02022">
    <property type="entry name" value="DPCK"/>
    <property type="match status" value="1"/>
</dbReference>
<dbReference type="AlphaFoldDB" id="A0A1G9YBI4"/>
<evidence type="ECO:0000313" key="8">
    <source>
        <dbReference type="Proteomes" id="UP000182347"/>
    </source>
</evidence>
<comment type="function">
    <text evidence="5">Catalyzes the phosphorylation of the 3'-hydroxyl group of dephosphocoenzyme A to form coenzyme A.</text>
</comment>
<keyword evidence="5" id="KW-0963">Cytoplasm</keyword>
<keyword evidence="5 7" id="KW-0418">Kinase</keyword>
<feature type="binding site" evidence="5">
    <location>
        <begin position="12"/>
        <end position="17"/>
    </location>
    <ligand>
        <name>ATP</name>
        <dbReference type="ChEBI" id="CHEBI:30616"/>
    </ligand>
</feature>
<comment type="pathway">
    <text evidence="5">Cofactor biosynthesis; coenzyme A biosynthesis; CoA from (R)-pantothenate: step 5/5.</text>
</comment>
<comment type="catalytic activity">
    <reaction evidence="5">
        <text>3'-dephospho-CoA + ATP = ADP + CoA + H(+)</text>
        <dbReference type="Rhea" id="RHEA:18245"/>
        <dbReference type="ChEBI" id="CHEBI:15378"/>
        <dbReference type="ChEBI" id="CHEBI:30616"/>
        <dbReference type="ChEBI" id="CHEBI:57287"/>
        <dbReference type="ChEBI" id="CHEBI:57328"/>
        <dbReference type="ChEBI" id="CHEBI:456216"/>
        <dbReference type="EC" id="2.7.1.24"/>
    </reaction>
</comment>
<comment type="similarity">
    <text evidence="1 5">Belongs to the CoaE family.</text>
</comment>
<dbReference type="EC" id="2.7.1.24" evidence="5 6"/>
<dbReference type="InterPro" id="IPR001977">
    <property type="entry name" value="Depp_CoAkinase"/>
</dbReference>
<evidence type="ECO:0000256" key="6">
    <source>
        <dbReference type="NCBIfam" id="TIGR00152"/>
    </source>
</evidence>
<reference evidence="8" key="1">
    <citation type="submission" date="2016-10" db="EMBL/GenBank/DDBJ databases">
        <authorList>
            <person name="Varghese N."/>
            <person name="Submissions S."/>
        </authorList>
    </citation>
    <scope>NUCLEOTIDE SEQUENCE [LARGE SCALE GENOMIC DNA]</scope>
    <source>
        <strain evidence="8">CGMCC 1.6199</strain>
    </source>
</reference>
<keyword evidence="8" id="KW-1185">Reference proteome</keyword>
<evidence type="ECO:0000256" key="5">
    <source>
        <dbReference type="HAMAP-Rule" id="MF_00376"/>
    </source>
</evidence>
<keyword evidence="4 5" id="KW-0173">Coenzyme A biosynthesis</keyword>
<accession>A0A1G9YBI4</accession>
<evidence type="ECO:0000256" key="1">
    <source>
        <dbReference type="ARBA" id="ARBA00009018"/>
    </source>
</evidence>
<dbReference type="PROSITE" id="PS51219">
    <property type="entry name" value="DPCK"/>
    <property type="match status" value="1"/>
</dbReference>
<dbReference type="GO" id="GO:0005524">
    <property type="term" value="F:ATP binding"/>
    <property type="evidence" value="ECO:0007669"/>
    <property type="project" value="UniProtKB-UniRule"/>
</dbReference>
<keyword evidence="3 5" id="KW-0067">ATP-binding</keyword>
<dbReference type="PANTHER" id="PTHR10695">
    <property type="entry name" value="DEPHOSPHO-COA KINASE-RELATED"/>
    <property type="match status" value="1"/>
</dbReference>